<evidence type="ECO:0000313" key="2">
    <source>
        <dbReference type="Proteomes" id="UP000183417"/>
    </source>
</evidence>
<dbReference type="Proteomes" id="UP000183417">
    <property type="component" value="Unassembled WGS sequence"/>
</dbReference>
<gene>
    <name evidence="1" type="ORF">SAMN05421547_12867</name>
</gene>
<dbReference type="EMBL" id="FNPE01000028">
    <property type="protein sequence ID" value="SDZ49377.1"/>
    <property type="molecule type" value="Genomic_DNA"/>
</dbReference>
<protein>
    <submittedName>
        <fullName evidence="1">Uncharacterized protein</fullName>
    </submittedName>
</protein>
<sequence length="200" mass="22200">MAEALPAVGLTASSAPALCNAGQTQASWVAGRFGLTPRHPPLGHFAFGWQLRPSFLPGLGFSLRNHQPSRLRSRHAAPALFFVHHWRSAMSHASTLRHPARKAKAAHLGIPFPETPHDYDTSKGRYWIAAYFRYAARETAIEGLIRQKTRRDGITTDALHLAAVLIQERASNALSLALKEGYLLFAWTGTRFFQENTDHP</sequence>
<proteinExistence type="predicted"/>
<organism evidence="1 2">
    <name type="scientific">Delftia lacustris</name>
    <dbReference type="NCBI Taxonomy" id="558537"/>
    <lineage>
        <taxon>Bacteria</taxon>
        <taxon>Pseudomonadati</taxon>
        <taxon>Pseudomonadota</taxon>
        <taxon>Betaproteobacteria</taxon>
        <taxon>Burkholderiales</taxon>
        <taxon>Comamonadaceae</taxon>
        <taxon>Delftia</taxon>
    </lineage>
</organism>
<name>A0A1H3THC3_9BURK</name>
<reference evidence="1 2" key="1">
    <citation type="submission" date="2016-10" db="EMBL/GenBank/DDBJ databases">
        <authorList>
            <person name="de Groot N.N."/>
        </authorList>
    </citation>
    <scope>NUCLEOTIDE SEQUENCE [LARGE SCALE GENOMIC DNA]</scope>
    <source>
        <strain evidence="1 2">LMG 24775</strain>
    </source>
</reference>
<dbReference type="AlphaFoldDB" id="A0A1H3THC3"/>
<evidence type="ECO:0000313" key="1">
    <source>
        <dbReference type="EMBL" id="SDZ49377.1"/>
    </source>
</evidence>
<accession>A0A1H3THC3</accession>